<proteinExistence type="predicted"/>
<organism evidence="1 2">
    <name type="scientific">Bacillus altitudinis</name>
    <dbReference type="NCBI Taxonomy" id="293387"/>
    <lineage>
        <taxon>Bacteria</taxon>
        <taxon>Bacillati</taxon>
        <taxon>Bacillota</taxon>
        <taxon>Bacilli</taxon>
        <taxon>Bacillales</taxon>
        <taxon>Bacillaceae</taxon>
        <taxon>Bacillus</taxon>
    </lineage>
</organism>
<sequence length="45" mass="5452">MCFLYDTILAFKIKHIYIEQIEMNEKDEFFEKNDKPLDILSNIVV</sequence>
<evidence type="ECO:0000313" key="1">
    <source>
        <dbReference type="EMBL" id="VXC42624.1"/>
    </source>
</evidence>
<dbReference type="Proteomes" id="UP000433089">
    <property type="component" value="Unassembled WGS sequence"/>
</dbReference>
<dbReference type="EMBL" id="CABWLH010000012">
    <property type="protein sequence ID" value="VXC42624.1"/>
    <property type="molecule type" value="Genomic_DNA"/>
</dbReference>
<name>A0A653YJF8_BACAB</name>
<reference evidence="1 2" key="1">
    <citation type="submission" date="2019-10" db="EMBL/GenBank/DDBJ databases">
        <authorList>
            <person name="Karimi E."/>
        </authorList>
    </citation>
    <scope>NUCLEOTIDE SEQUENCE [LARGE SCALE GENOMIC DNA]</scope>
    <source>
        <strain evidence="1">Bacillus sp. 348</strain>
    </source>
</reference>
<gene>
    <name evidence="1" type="ORF">BACI348_70016</name>
</gene>
<evidence type="ECO:0000313" key="2">
    <source>
        <dbReference type="Proteomes" id="UP000433089"/>
    </source>
</evidence>
<accession>A0A653YJF8</accession>
<dbReference type="AlphaFoldDB" id="A0A653YJF8"/>
<protein>
    <submittedName>
        <fullName evidence="1">Uncharacterized protein</fullName>
    </submittedName>
</protein>